<evidence type="ECO:0000313" key="2">
    <source>
        <dbReference type="EMBL" id="CBN78433.1"/>
    </source>
</evidence>
<dbReference type="InParanoid" id="D8LDM6"/>
<proteinExistence type="predicted"/>
<dbReference type="EMBL" id="FN649758">
    <property type="protein sequence ID" value="CBN78433.1"/>
    <property type="molecule type" value="Genomic_DNA"/>
</dbReference>
<protein>
    <submittedName>
        <fullName evidence="2">Uncharacterized protein</fullName>
    </submittedName>
</protein>
<name>D8LDM6_ECTSI</name>
<dbReference type="OrthoDB" id="10424692at2759"/>
<gene>
    <name evidence="2" type="ORF">Esi_0121_0005</name>
</gene>
<dbReference type="Proteomes" id="UP000002630">
    <property type="component" value="Linkage Group LG33"/>
</dbReference>
<keyword evidence="1" id="KW-0175">Coiled coil</keyword>
<evidence type="ECO:0000313" key="3">
    <source>
        <dbReference type="Proteomes" id="UP000002630"/>
    </source>
</evidence>
<organism evidence="2 3">
    <name type="scientific">Ectocarpus siliculosus</name>
    <name type="common">Brown alga</name>
    <name type="synonym">Conferva siliculosa</name>
    <dbReference type="NCBI Taxonomy" id="2880"/>
    <lineage>
        <taxon>Eukaryota</taxon>
        <taxon>Sar</taxon>
        <taxon>Stramenopiles</taxon>
        <taxon>Ochrophyta</taxon>
        <taxon>PX clade</taxon>
        <taxon>Phaeophyceae</taxon>
        <taxon>Ectocarpales</taxon>
        <taxon>Ectocarpaceae</taxon>
        <taxon>Ectocarpus</taxon>
    </lineage>
</organism>
<reference evidence="2 3" key="1">
    <citation type="journal article" date="2010" name="Nature">
        <title>The Ectocarpus genome and the independent evolution of multicellularity in brown algae.</title>
        <authorList>
            <person name="Cock J.M."/>
            <person name="Sterck L."/>
            <person name="Rouze P."/>
            <person name="Scornet D."/>
            <person name="Allen A.E."/>
            <person name="Amoutzias G."/>
            <person name="Anthouard V."/>
            <person name="Artiguenave F."/>
            <person name="Aury J.M."/>
            <person name="Badger J.H."/>
            <person name="Beszteri B."/>
            <person name="Billiau K."/>
            <person name="Bonnet E."/>
            <person name="Bothwell J.H."/>
            <person name="Bowler C."/>
            <person name="Boyen C."/>
            <person name="Brownlee C."/>
            <person name="Carrano C.J."/>
            <person name="Charrier B."/>
            <person name="Cho G.Y."/>
            <person name="Coelho S.M."/>
            <person name="Collen J."/>
            <person name="Corre E."/>
            <person name="Da Silva C."/>
            <person name="Delage L."/>
            <person name="Delaroque N."/>
            <person name="Dittami S.M."/>
            <person name="Doulbeau S."/>
            <person name="Elias M."/>
            <person name="Farnham G."/>
            <person name="Gachon C.M."/>
            <person name="Gschloessl B."/>
            <person name="Heesch S."/>
            <person name="Jabbari K."/>
            <person name="Jubin C."/>
            <person name="Kawai H."/>
            <person name="Kimura K."/>
            <person name="Kloareg B."/>
            <person name="Kupper F.C."/>
            <person name="Lang D."/>
            <person name="Le Bail A."/>
            <person name="Leblanc C."/>
            <person name="Lerouge P."/>
            <person name="Lohr M."/>
            <person name="Lopez P.J."/>
            <person name="Martens C."/>
            <person name="Maumus F."/>
            <person name="Michel G."/>
            <person name="Miranda-Saavedra D."/>
            <person name="Morales J."/>
            <person name="Moreau H."/>
            <person name="Motomura T."/>
            <person name="Nagasato C."/>
            <person name="Napoli C.A."/>
            <person name="Nelson D.R."/>
            <person name="Nyvall-Collen P."/>
            <person name="Peters A.F."/>
            <person name="Pommier C."/>
            <person name="Potin P."/>
            <person name="Poulain J."/>
            <person name="Quesneville H."/>
            <person name="Read B."/>
            <person name="Rensing S.A."/>
            <person name="Ritter A."/>
            <person name="Rousvoal S."/>
            <person name="Samanta M."/>
            <person name="Samson G."/>
            <person name="Schroeder D.C."/>
            <person name="Segurens B."/>
            <person name="Strittmatter M."/>
            <person name="Tonon T."/>
            <person name="Tregear J.W."/>
            <person name="Valentin K."/>
            <person name="von Dassow P."/>
            <person name="Yamagishi T."/>
            <person name="Van de Peer Y."/>
            <person name="Wincker P."/>
        </authorList>
    </citation>
    <scope>NUCLEOTIDE SEQUENCE [LARGE SCALE GENOMIC DNA]</scope>
    <source>
        <strain evidence="3">Ec32 / CCAP1310/4</strain>
    </source>
</reference>
<keyword evidence="3" id="KW-1185">Reference proteome</keyword>
<feature type="coiled-coil region" evidence="1">
    <location>
        <begin position="59"/>
        <end position="86"/>
    </location>
</feature>
<dbReference type="EMBL" id="FN647885">
    <property type="protein sequence ID" value="CBN78433.1"/>
    <property type="molecule type" value="Genomic_DNA"/>
</dbReference>
<sequence length="174" mass="19203">MALQRSADKLTSHVLLKRVRPIQGKLGDADPAALAAEVVAQVIEKSEESFEKLCQRIRVNEKFLALERAREEHLELQQRRADQLRRQQNDNLSDLIGETTPLPGGRDPAELVRESTMTLKRAESARLLVLAEEAERSADAEAAKVAAVAAELEEWLGRVAGTKQALAEACSSLR</sequence>
<evidence type="ECO:0000256" key="1">
    <source>
        <dbReference type="SAM" id="Coils"/>
    </source>
</evidence>
<dbReference type="AlphaFoldDB" id="D8LDM6"/>
<accession>D8LDM6</accession>